<comment type="similarity">
    <text evidence="2 10">Belongs to the peptidase S8 family.</text>
</comment>
<dbReference type="InterPro" id="IPR023828">
    <property type="entry name" value="Peptidase_S8_Ser-AS"/>
</dbReference>
<dbReference type="InterPro" id="IPR045051">
    <property type="entry name" value="SBT"/>
</dbReference>
<keyword evidence="8" id="KW-0325">Glycoprotein</keyword>
<evidence type="ECO:0000259" key="13">
    <source>
        <dbReference type="Pfam" id="PF05922"/>
    </source>
</evidence>
<evidence type="ECO:0000256" key="5">
    <source>
        <dbReference type="ARBA" id="ARBA00022729"/>
    </source>
</evidence>
<dbReference type="Gene3D" id="2.60.40.2310">
    <property type="match status" value="1"/>
</dbReference>
<keyword evidence="16" id="KW-1185">Reference proteome</keyword>
<evidence type="ECO:0000313" key="16">
    <source>
        <dbReference type="Proteomes" id="UP001497516"/>
    </source>
</evidence>
<dbReference type="InterPro" id="IPR037045">
    <property type="entry name" value="S8pro/Inhibitor_I9_sf"/>
</dbReference>
<dbReference type="FunFam" id="3.40.50.200:FF:000006">
    <property type="entry name" value="Subtilisin-like protease SBT1.5"/>
    <property type="match status" value="1"/>
</dbReference>
<dbReference type="Gene3D" id="3.40.50.200">
    <property type="entry name" value="Peptidase S8/S53 domain"/>
    <property type="match status" value="1"/>
</dbReference>
<dbReference type="CDD" id="cd04852">
    <property type="entry name" value="Peptidases_S8_3"/>
    <property type="match status" value="1"/>
</dbReference>
<keyword evidence="6 10" id="KW-0378">Hydrolase</keyword>
<dbReference type="SUPFAM" id="SSF52743">
    <property type="entry name" value="Subtilisin-like"/>
    <property type="match status" value="1"/>
</dbReference>
<dbReference type="GO" id="GO:0005576">
    <property type="term" value="C:extracellular region"/>
    <property type="evidence" value="ECO:0007669"/>
    <property type="project" value="UniProtKB-SubCell"/>
</dbReference>
<evidence type="ECO:0000256" key="1">
    <source>
        <dbReference type="ARBA" id="ARBA00004613"/>
    </source>
</evidence>
<feature type="active site" description="Charge relay system" evidence="9 10">
    <location>
        <position position="559"/>
    </location>
</feature>
<feature type="domain" description="Subtilisin-like protease fibronectin type-III" evidence="14">
    <location>
        <begin position="673"/>
        <end position="783"/>
    </location>
</feature>
<organism evidence="15 16">
    <name type="scientific">Linum trigynum</name>
    <dbReference type="NCBI Taxonomy" id="586398"/>
    <lineage>
        <taxon>Eukaryota</taxon>
        <taxon>Viridiplantae</taxon>
        <taxon>Streptophyta</taxon>
        <taxon>Embryophyta</taxon>
        <taxon>Tracheophyta</taxon>
        <taxon>Spermatophyta</taxon>
        <taxon>Magnoliopsida</taxon>
        <taxon>eudicotyledons</taxon>
        <taxon>Gunneridae</taxon>
        <taxon>Pentapetalae</taxon>
        <taxon>rosids</taxon>
        <taxon>fabids</taxon>
        <taxon>Malpighiales</taxon>
        <taxon>Linaceae</taxon>
        <taxon>Linum</taxon>
    </lineage>
</organism>
<evidence type="ECO:0000256" key="6">
    <source>
        <dbReference type="ARBA" id="ARBA00022801"/>
    </source>
</evidence>
<dbReference type="GO" id="GO:0004252">
    <property type="term" value="F:serine-type endopeptidase activity"/>
    <property type="evidence" value="ECO:0007669"/>
    <property type="project" value="UniProtKB-UniRule"/>
</dbReference>
<comment type="subcellular location">
    <subcellularLocation>
        <location evidence="1">Secreted</location>
    </subcellularLocation>
</comment>
<keyword evidence="7 10" id="KW-0720">Serine protease</keyword>
<keyword evidence="4 10" id="KW-0645">Protease</keyword>
<dbReference type="PROSITE" id="PS00138">
    <property type="entry name" value="SUBTILASE_SER"/>
    <property type="match status" value="1"/>
</dbReference>
<dbReference type="AlphaFoldDB" id="A0AAV2EU97"/>
<dbReference type="CDD" id="cd02120">
    <property type="entry name" value="PA_subtilisin_like"/>
    <property type="match status" value="1"/>
</dbReference>
<evidence type="ECO:0000256" key="9">
    <source>
        <dbReference type="PIRSR" id="PIRSR615500-1"/>
    </source>
</evidence>
<dbReference type="FunFam" id="3.30.70.80:FF:000003">
    <property type="entry name" value="Subtilisin-like protease SBT1.9"/>
    <property type="match status" value="1"/>
</dbReference>
<dbReference type="Pfam" id="PF05922">
    <property type="entry name" value="Inhibitor_I9"/>
    <property type="match status" value="1"/>
</dbReference>
<dbReference type="InterPro" id="IPR036852">
    <property type="entry name" value="Peptidase_S8/S53_dom_sf"/>
</dbReference>
<keyword evidence="3" id="KW-0964">Secreted</keyword>
<feature type="active site" description="Charge relay system" evidence="9 10">
    <location>
        <position position="222"/>
    </location>
</feature>
<dbReference type="PANTHER" id="PTHR10795">
    <property type="entry name" value="PROPROTEIN CONVERTASE SUBTILISIN/KEXIN"/>
    <property type="match status" value="1"/>
</dbReference>
<evidence type="ECO:0000313" key="15">
    <source>
        <dbReference type="EMBL" id="CAL1389509.1"/>
    </source>
</evidence>
<dbReference type="InterPro" id="IPR041469">
    <property type="entry name" value="Subtilisin-like_FN3"/>
</dbReference>
<evidence type="ECO:0000259" key="14">
    <source>
        <dbReference type="Pfam" id="PF17766"/>
    </source>
</evidence>
<dbReference type="Gene3D" id="3.50.30.30">
    <property type="match status" value="1"/>
</dbReference>
<evidence type="ECO:0000256" key="10">
    <source>
        <dbReference type="PROSITE-ProRule" id="PRU01240"/>
    </source>
</evidence>
<proteinExistence type="inferred from homology"/>
<dbReference type="PRINTS" id="PR00723">
    <property type="entry name" value="SUBTILISIN"/>
</dbReference>
<dbReference type="InterPro" id="IPR010259">
    <property type="entry name" value="S8pro/Inhibitor_I9"/>
</dbReference>
<protein>
    <submittedName>
        <fullName evidence="15">Uncharacterized protein</fullName>
    </submittedName>
</protein>
<dbReference type="GO" id="GO:0009609">
    <property type="term" value="P:response to symbiotic bacterium"/>
    <property type="evidence" value="ECO:0007669"/>
    <property type="project" value="UniProtKB-ARBA"/>
</dbReference>
<keyword evidence="5 11" id="KW-0732">Signal</keyword>
<dbReference type="GO" id="GO:0006508">
    <property type="term" value="P:proteolysis"/>
    <property type="evidence" value="ECO:0007669"/>
    <property type="project" value="UniProtKB-KW"/>
</dbReference>
<evidence type="ECO:0000259" key="12">
    <source>
        <dbReference type="Pfam" id="PF00082"/>
    </source>
</evidence>
<accession>A0AAV2EU97</accession>
<dbReference type="InterPro" id="IPR000209">
    <property type="entry name" value="Peptidase_S8/S53_dom"/>
</dbReference>
<evidence type="ECO:0000256" key="11">
    <source>
        <dbReference type="SAM" id="SignalP"/>
    </source>
</evidence>
<sequence>MAPMAVSSSSLIIAVFICFSLAATSLSTSDDDDNDRQSYIIHMDKSAMPSSFPTPHDWYSSILSSISDHESGPIIHLYTYTHVMNGFSAVLSKAQLARLERTPAHIATFPESMGRRHTTHTPDFLGLNTRAGLWPAAKFGDDVIIGVLDTGIWPESESFGDTLMPPVPARWRGTCETGTEFNSSHCNRKLIGARKFSRGMEQQRIPINTTEDFDSPRDFLGHGTHTSSTAAGSRVDNVDYFGYAKGTASGIAPMARLAMYKVLFYDDYQDVEKSYDAAATDVLAGMDQAIEDGVDVMSLSLAFFETLPFYENPIAVGAFAAVKKGIFVACSAGNGGPHGYTMQNGAPWITAVGAGTVDRDLGALITLGENNSITVFGHSLYPENLFLDRVPLYFGRGNRSKETCGDVDLKEAAGKFVFCDHDENGEAGFGPSDEASAVAGVILNTNDGEFEEHVEDFKTPIVIVSTKDGDYIKSYLLNSTKPTVSVSFGSTELGIKPAPKVAYFSARGPDVRSPWILKPDIMAPGYDIIAAWAPNVPFAPIRGGEDYLKTDYAIISGTSMSCPHVAGIAALLKSTHRDWSPSMIRSAMMTTADILDNAEGTIIDMTTAVAGTPLDFGSGHVNPNRAMDPGLVYDVGVKDYMNYLCAMNYTKPQIAVITGESPDSISCEFATLDLNYPSFSVVMNNTNTSTVVFQRVVTNVASGGSVYRGDLEIPKGMRVVVEPATIRFDEKYSTAAFNVTVEVDLSGIGGVDYVGIKSDYIGNYGYLTWVELNGTHVVRSPIVSVAASPKT</sequence>
<dbReference type="InterPro" id="IPR034197">
    <property type="entry name" value="Peptidases_S8_3"/>
</dbReference>
<dbReference type="InterPro" id="IPR015500">
    <property type="entry name" value="Peptidase_S8_subtilisin-rel"/>
</dbReference>
<dbReference type="Pfam" id="PF17766">
    <property type="entry name" value="fn3_6"/>
    <property type="match status" value="1"/>
</dbReference>
<gene>
    <name evidence="15" type="ORF">LTRI10_LOCUS30361</name>
</gene>
<evidence type="ECO:0000256" key="7">
    <source>
        <dbReference type="ARBA" id="ARBA00022825"/>
    </source>
</evidence>
<dbReference type="Proteomes" id="UP001497516">
    <property type="component" value="Chromosome 5"/>
</dbReference>
<evidence type="ECO:0000256" key="4">
    <source>
        <dbReference type="ARBA" id="ARBA00022670"/>
    </source>
</evidence>
<reference evidence="15 16" key="1">
    <citation type="submission" date="2024-04" db="EMBL/GenBank/DDBJ databases">
        <authorList>
            <person name="Fracassetti M."/>
        </authorList>
    </citation>
    <scope>NUCLEOTIDE SEQUENCE [LARGE SCALE GENOMIC DNA]</scope>
</reference>
<feature type="chain" id="PRO_5043505966" evidence="11">
    <location>
        <begin position="23"/>
        <end position="791"/>
    </location>
</feature>
<feature type="active site" description="Charge relay system" evidence="9 10">
    <location>
        <position position="149"/>
    </location>
</feature>
<dbReference type="Gene3D" id="3.30.70.80">
    <property type="entry name" value="Peptidase S8 propeptide/proteinase inhibitor I9"/>
    <property type="match status" value="1"/>
</dbReference>
<dbReference type="PROSITE" id="PS51892">
    <property type="entry name" value="SUBTILASE"/>
    <property type="match status" value="1"/>
</dbReference>
<feature type="domain" description="Peptidase S8/S53" evidence="12">
    <location>
        <begin position="140"/>
        <end position="599"/>
    </location>
</feature>
<dbReference type="EMBL" id="OZ034818">
    <property type="protein sequence ID" value="CAL1389509.1"/>
    <property type="molecule type" value="Genomic_DNA"/>
</dbReference>
<feature type="signal peptide" evidence="11">
    <location>
        <begin position="1"/>
        <end position="22"/>
    </location>
</feature>
<evidence type="ECO:0000256" key="8">
    <source>
        <dbReference type="ARBA" id="ARBA00023180"/>
    </source>
</evidence>
<evidence type="ECO:0000256" key="2">
    <source>
        <dbReference type="ARBA" id="ARBA00011073"/>
    </source>
</evidence>
<name>A0AAV2EU97_9ROSI</name>
<evidence type="ECO:0000256" key="3">
    <source>
        <dbReference type="ARBA" id="ARBA00022525"/>
    </source>
</evidence>
<dbReference type="Pfam" id="PF00082">
    <property type="entry name" value="Peptidase_S8"/>
    <property type="match status" value="1"/>
</dbReference>
<feature type="domain" description="Inhibitor I9" evidence="13">
    <location>
        <begin position="38"/>
        <end position="112"/>
    </location>
</feature>